<sequence length="574" mass="65743">MTILSKKSTRLIKLKKLDSAIFYANELLDKSIFIKDTFHQLKSYNKLAKYHRANNEYFKSVNFYNKSKELNLLLGDTIKAINKLRFIESIQKQLGDFNSSENTAIEALQLCDVLDDSITIKQKLSLYNHLGIVTKDQYNFSDAKNWYTNALKLSNDSLKIAAIKNNIALVDIKQEKFSSAINSLDLILKNTRFEKQSKQKARVMDNLAYAKSKLNYYEAEKELKIALEFRKKINDVKGQFASNIHLIQYYINRDQNQKALQYAKDAYEIALLTNSVISKIEVLSYLIRLEDNPKTFAIEYYKLTDSVKIARLQAKNQFAKIKYETDNLREAKIVLEKETAQKDLKLSQEASKRNFLILITSILVIGVVMIIINWRQRIKIASFNATIKTENRISKKVHDEMANDISDIKTLVKNHISSTNPAKKQLINMLNTSYISARDIATETGGIVFGDSFGKTLKNLLMQHNDDNVKIITTINGIDHVTIEEYKKNAIYRALQELMVNMNKHSQATIVTIAYKKDGKHHEIRYTDNGIGTDTVQKNRGLQNAVTRMQDIGGSFNFETSKGNGFKASLKFKA</sequence>
<reference evidence="3" key="1">
    <citation type="journal article" date="2019" name="Int. J. Syst. Evol. Microbiol.">
        <title>The Global Catalogue of Microorganisms (GCM) 10K type strain sequencing project: providing services to taxonomists for standard genome sequencing and annotation.</title>
        <authorList>
            <consortium name="The Broad Institute Genomics Platform"/>
            <consortium name="The Broad Institute Genome Sequencing Center for Infectious Disease"/>
            <person name="Wu L."/>
            <person name="Ma J."/>
        </authorList>
    </citation>
    <scope>NUCLEOTIDE SEQUENCE [LARGE SCALE GENOMIC DNA]</scope>
    <source>
        <strain evidence="3">JCM 17106</strain>
    </source>
</reference>
<dbReference type="Gene3D" id="3.30.565.10">
    <property type="entry name" value="Histidine kinase-like ATPase, C-terminal domain"/>
    <property type="match status" value="1"/>
</dbReference>
<name>A0ABP6UW31_9FLAO</name>
<dbReference type="SUPFAM" id="SSF55874">
    <property type="entry name" value="ATPase domain of HSP90 chaperone/DNA topoisomerase II/histidine kinase"/>
    <property type="match status" value="1"/>
</dbReference>
<dbReference type="Proteomes" id="UP001500459">
    <property type="component" value="Unassembled WGS sequence"/>
</dbReference>
<accession>A0ABP6UW31</accession>
<keyword evidence="1" id="KW-1133">Transmembrane helix</keyword>
<evidence type="ECO:0000313" key="2">
    <source>
        <dbReference type="EMBL" id="GAA3521055.1"/>
    </source>
</evidence>
<protein>
    <recommendedName>
        <fullName evidence="4">ATP-binding protein</fullName>
    </recommendedName>
</protein>
<evidence type="ECO:0008006" key="4">
    <source>
        <dbReference type="Google" id="ProtNLM"/>
    </source>
</evidence>
<feature type="transmembrane region" description="Helical" evidence="1">
    <location>
        <begin position="355"/>
        <end position="374"/>
    </location>
</feature>
<evidence type="ECO:0000256" key="1">
    <source>
        <dbReference type="SAM" id="Phobius"/>
    </source>
</evidence>
<gene>
    <name evidence="2" type="ORF">GCM10022393_39240</name>
</gene>
<proteinExistence type="predicted"/>
<dbReference type="InterPro" id="IPR011990">
    <property type="entry name" value="TPR-like_helical_dom_sf"/>
</dbReference>
<keyword evidence="1" id="KW-0472">Membrane</keyword>
<comment type="caution">
    <text evidence="2">The sequence shown here is derived from an EMBL/GenBank/DDBJ whole genome shotgun (WGS) entry which is preliminary data.</text>
</comment>
<dbReference type="EMBL" id="BAABCW010000025">
    <property type="protein sequence ID" value="GAA3521055.1"/>
    <property type="molecule type" value="Genomic_DNA"/>
</dbReference>
<keyword evidence="1" id="KW-0812">Transmembrane</keyword>
<evidence type="ECO:0000313" key="3">
    <source>
        <dbReference type="Proteomes" id="UP001500459"/>
    </source>
</evidence>
<dbReference type="Gene3D" id="1.25.40.10">
    <property type="entry name" value="Tetratricopeptide repeat domain"/>
    <property type="match status" value="2"/>
</dbReference>
<dbReference type="InterPro" id="IPR036890">
    <property type="entry name" value="HATPase_C_sf"/>
</dbReference>
<organism evidence="2 3">
    <name type="scientific">Aquimarina addita</name>
    <dbReference type="NCBI Taxonomy" id="870485"/>
    <lineage>
        <taxon>Bacteria</taxon>
        <taxon>Pseudomonadati</taxon>
        <taxon>Bacteroidota</taxon>
        <taxon>Flavobacteriia</taxon>
        <taxon>Flavobacteriales</taxon>
        <taxon>Flavobacteriaceae</taxon>
        <taxon>Aquimarina</taxon>
    </lineage>
</organism>
<keyword evidence="3" id="KW-1185">Reference proteome</keyword>
<dbReference type="SUPFAM" id="SSF48452">
    <property type="entry name" value="TPR-like"/>
    <property type="match status" value="2"/>
</dbReference>